<feature type="binding site" evidence="17">
    <location>
        <position position="396"/>
    </location>
    <ligand>
        <name>(6S)-NADPHX</name>
        <dbReference type="ChEBI" id="CHEBI:64076"/>
    </ligand>
</feature>
<feature type="domain" description="YjeF N-terminal" evidence="20">
    <location>
        <begin position="1"/>
        <end position="193"/>
    </location>
</feature>
<name>A0ABX8ZHJ5_9SPHN</name>
<dbReference type="InterPro" id="IPR000631">
    <property type="entry name" value="CARKD"/>
</dbReference>
<feature type="binding site" evidence="17">
    <location>
        <position position="395"/>
    </location>
    <ligand>
        <name>AMP</name>
        <dbReference type="ChEBI" id="CHEBI:456215"/>
    </ligand>
</feature>
<comment type="function">
    <text evidence="14 18">Bifunctional enzyme that catalyzes the epimerization of the S- and R-forms of NAD(P)HX and the dehydration of the S-form of NAD(P)HX at the expense of ADP, which is converted to AMP. This allows the repair of both epimers of NAD(P)HX, a damaged form of NAD(P)H that is a result of enzymatic or heat-dependent hydration.</text>
</comment>
<evidence type="ECO:0000256" key="18">
    <source>
        <dbReference type="PIRNR" id="PIRNR017184"/>
    </source>
</evidence>
<keyword evidence="10 17" id="KW-0520">NAD</keyword>
<dbReference type="Gene3D" id="3.40.50.10260">
    <property type="entry name" value="YjeF N-terminal domain"/>
    <property type="match status" value="1"/>
</dbReference>
<dbReference type="SUPFAM" id="SSF64153">
    <property type="entry name" value="YjeF N-terminal domain-like"/>
    <property type="match status" value="1"/>
</dbReference>
<dbReference type="InterPro" id="IPR030677">
    <property type="entry name" value="Nnr"/>
</dbReference>
<keyword evidence="22" id="KW-1185">Reference proteome</keyword>
<dbReference type="PIRSF" id="PIRSF017184">
    <property type="entry name" value="Nnr"/>
    <property type="match status" value="1"/>
</dbReference>
<keyword evidence="11 18" id="KW-0413">Isomerase</keyword>
<feature type="domain" description="YjeF C-terminal" evidence="19">
    <location>
        <begin position="194"/>
        <end position="450"/>
    </location>
</feature>
<sequence length="451" mass="46926">MRAAEQAVMDHGTSEWELMHRAGTGAALWVSRMAAGRPVTVLCGPGNNGGDGYVIAETLRMDGYNVTVIAPIDPKTETASTAKTKFGGTVVPSGSLAAPVVVDCLFGYGLDREVSGDFTKLLEELKSSNCFKIAIDVPSSVASDDGKLLGPCVDYDLTLALGAWKPAHFLMPAAAIMGIKRLVPLALPMMEGAAELSHRPSFAIPAADTHKYKRGLVAVVEGEMPGAGLLASMAAMRSGAGYVKLLGDHSHPDAPADLVLESGDLDELLSDERIGCVLAGPGLGRTRQSREQLQAVLSSGKRCVIDADALHLLDRASLSGINPARIIVTPHEGELAALCKAFDVTALDKLGRARALHDAAGVTVLAKGPDTILTGSGRTIFFPRGSSWLSVAGSGDVLAGILASRFAHHHDPLAASQEAVWLHNEAARRSGPAFCASDLAGAVGQAFGAFL</sequence>
<comment type="catalytic activity">
    <reaction evidence="2 18">
        <text>(6R)-NADPHX = (6S)-NADPHX</text>
        <dbReference type="Rhea" id="RHEA:32227"/>
        <dbReference type="ChEBI" id="CHEBI:64076"/>
        <dbReference type="ChEBI" id="CHEBI:64077"/>
        <dbReference type="EC" id="5.1.99.6"/>
    </reaction>
</comment>
<comment type="cofactor">
    <cofactor evidence="17">
        <name>Mg(2+)</name>
        <dbReference type="ChEBI" id="CHEBI:18420"/>
    </cofactor>
</comment>
<dbReference type="SUPFAM" id="SSF53613">
    <property type="entry name" value="Ribokinase-like"/>
    <property type="match status" value="1"/>
</dbReference>
<organism evidence="21 22">
    <name type="scientific">Qipengyuania psychrotolerans</name>
    <dbReference type="NCBI Taxonomy" id="2867238"/>
    <lineage>
        <taxon>Bacteria</taxon>
        <taxon>Pseudomonadati</taxon>
        <taxon>Pseudomonadota</taxon>
        <taxon>Alphaproteobacteria</taxon>
        <taxon>Sphingomonadales</taxon>
        <taxon>Erythrobacteraceae</taxon>
        <taxon>Qipengyuania</taxon>
    </lineage>
</organism>
<evidence type="ECO:0000256" key="7">
    <source>
        <dbReference type="ARBA" id="ARBA00022840"/>
    </source>
</evidence>
<evidence type="ECO:0000256" key="17">
    <source>
        <dbReference type="HAMAP-Rule" id="MF_01965"/>
    </source>
</evidence>
<feature type="binding site" evidence="17">
    <location>
        <position position="227"/>
    </location>
    <ligand>
        <name>(6S)-NADPHX</name>
        <dbReference type="ChEBI" id="CHEBI:64076"/>
    </ligand>
</feature>
<dbReference type="InterPro" id="IPR017953">
    <property type="entry name" value="Carbohydrate_kinase_pred_CS"/>
</dbReference>
<dbReference type="EMBL" id="CP081297">
    <property type="protein sequence ID" value="QZD88452.1"/>
    <property type="molecule type" value="Genomic_DNA"/>
</dbReference>
<feature type="binding site" evidence="17">
    <location>
        <position position="282"/>
    </location>
    <ligand>
        <name>(6S)-NADPHX</name>
        <dbReference type="ChEBI" id="CHEBI:64076"/>
    </ligand>
</feature>
<evidence type="ECO:0000256" key="4">
    <source>
        <dbReference type="ARBA" id="ARBA00009524"/>
    </source>
</evidence>
<evidence type="ECO:0000256" key="1">
    <source>
        <dbReference type="ARBA" id="ARBA00000013"/>
    </source>
</evidence>
<evidence type="ECO:0000256" key="5">
    <source>
        <dbReference type="ARBA" id="ARBA00022723"/>
    </source>
</evidence>
<comment type="cofactor">
    <cofactor evidence="18">
        <name>K(+)</name>
        <dbReference type="ChEBI" id="CHEBI:29103"/>
    </cofactor>
    <text evidence="18">Binds 1 potassium ion per subunit.</text>
</comment>
<dbReference type="PROSITE" id="PS01050">
    <property type="entry name" value="YJEF_C_2"/>
    <property type="match status" value="1"/>
</dbReference>
<dbReference type="Pfam" id="PF01256">
    <property type="entry name" value="Carb_kinase"/>
    <property type="match status" value="1"/>
</dbReference>
<evidence type="ECO:0000313" key="22">
    <source>
        <dbReference type="Proteomes" id="UP000824280"/>
    </source>
</evidence>
<keyword evidence="8 17" id="KW-0521">NADP</keyword>
<evidence type="ECO:0000313" key="21">
    <source>
        <dbReference type="EMBL" id="QZD88452.1"/>
    </source>
</evidence>
<keyword evidence="12 17" id="KW-0456">Lyase</keyword>
<keyword evidence="6 17" id="KW-0547">Nucleotide-binding</keyword>
<dbReference type="Pfam" id="PF03853">
    <property type="entry name" value="YjeF_N"/>
    <property type="match status" value="1"/>
</dbReference>
<evidence type="ECO:0000256" key="12">
    <source>
        <dbReference type="ARBA" id="ARBA00023239"/>
    </source>
</evidence>
<keyword evidence="7 17" id="KW-0067">ATP-binding</keyword>
<evidence type="ECO:0000259" key="20">
    <source>
        <dbReference type="PROSITE" id="PS51385"/>
    </source>
</evidence>
<dbReference type="PROSITE" id="PS51385">
    <property type="entry name" value="YJEF_N"/>
    <property type="match status" value="1"/>
</dbReference>
<evidence type="ECO:0000256" key="11">
    <source>
        <dbReference type="ARBA" id="ARBA00023235"/>
    </source>
</evidence>
<dbReference type="CDD" id="cd01171">
    <property type="entry name" value="YXKO-related"/>
    <property type="match status" value="1"/>
</dbReference>
<evidence type="ECO:0000256" key="3">
    <source>
        <dbReference type="ARBA" id="ARBA00006001"/>
    </source>
</evidence>
<comment type="catalytic activity">
    <reaction evidence="16 17 18">
        <text>(6S)-NADPHX + ADP = AMP + phosphate + NADPH + H(+)</text>
        <dbReference type="Rhea" id="RHEA:32235"/>
        <dbReference type="ChEBI" id="CHEBI:15378"/>
        <dbReference type="ChEBI" id="CHEBI:43474"/>
        <dbReference type="ChEBI" id="CHEBI:57783"/>
        <dbReference type="ChEBI" id="CHEBI:64076"/>
        <dbReference type="ChEBI" id="CHEBI:456215"/>
        <dbReference type="ChEBI" id="CHEBI:456216"/>
        <dbReference type="EC" id="4.2.1.136"/>
    </reaction>
</comment>
<gene>
    <name evidence="17" type="primary">nnrD</name>
    <name evidence="21" type="ORF">K3166_05600</name>
</gene>
<feature type="binding site" evidence="17">
    <location>
        <position position="331"/>
    </location>
    <ligand>
        <name>(6S)-NADPHX</name>
        <dbReference type="ChEBI" id="CHEBI:64076"/>
    </ligand>
</feature>
<dbReference type="Gene3D" id="3.40.1190.20">
    <property type="match status" value="1"/>
</dbReference>
<keyword evidence="5 18" id="KW-0479">Metal-binding</keyword>
<dbReference type="PROSITE" id="PS51383">
    <property type="entry name" value="YJEF_C_3"/>
    <property type="match status" value="1"/>
</dbReference>
<comment type="similarity">
    <text evidence="4 18">In the C-terminal section; belongs to the NnrD/CARKD family.</text>
</comment>
<reference evidence="21 22" key="1">
    <citation type="submission" date="2021-08" db="EMBL/GenBank/DDBJ databases">
        <title>Comparative Genomics Analysis of the Genus Qipengyuania Reveals Extensive Genetic Diversity and Metabolic Versatility, Including the Description of Fifteen Novel Species.</title>
        <authorList>
            <person name="Liu Y."/>
        </authorList>
    </citation>
    <scope>NUCLEOTIDE SEQUENCE [LARGE SCALE GENOMIC DNA]</scope>
    <source>
        <strain evidence="21 22">1XM2-8</strain>
    </source>
</reference>
<keyword evidence="13" id="KW-0511">Multifunctional enzyme</keyword>
<evidence type="ECO:0000256" key="10">
    <source>
        <dbReference type="ARBA" id="ARBA00023027"/>
    </source>
</evidence>
<evidence type="ECO:0000256" key="9">
    <source>
        <dbReference type="ARBA" id="ARBA00022958"/>
    </source>
</evidence>
<keyword evidence="9 18" id="KW-0630">Potassium</keyword>
<comment type="catalytic activity">
    <reaction evidence="15 17 18">
        <text>(6S)-NADHX + ADP = AMP + phosphate + NADH + H(+)</text>
        <dbReference type="Rhea" id="RHEA:32223"/>
        <dbReference type="ChEBI" id="CHEBI:15378"/>
        <dbReference type="ChEBI" id="CHEBI:43474"/>
        <dbReference type="ChEBI" id="CHEBI:57945"/>
        <dbReference type="ChEBI" id="CHEBI:64074"/>
        <dbReference type="ChEBI" id="CHEBI:456215"/>
        <dbReference type="ChEBI" id="CHEBI:456216"/>
        <dbReference type="EC" id="4.2.1.136"/>
    </reaction>
</comment>
<comment type="similarity">
    <text evidence="17">Belongs to the NnrD/CARKD family.</text>
</comment>
<evidence type="ECO:0000256" key="8">
    <source>
        <dbReference type="ARBA" id="ARBA00022857"/>
    </source>
</evidence>
<dbReference type="InterPro" id="IPR036652">
    <property type="entry name" value="YjeF_N_dom_sf"/>
</dbReference>
<dbReference type="NCBIfam" id="TIGR00197">
    <property type="entry name" value="yjeF_nterm"/>
    <property type="match status" value="1"/>
</dbReference>
<dbReference type="Proteomes" id="UP000824280">
    <property type="component" value="Chromosome"/>
</dbReference>
<evidence type="ECO:0000256" key="2">
    <source>
        <dbReference type="ARBA" id="ARBA00000909"/>
    </source>
</evidence>
<protein>
    <recommendedName>
        <fullName evidence="17">ADP-dependent (S)-NAD(P)H-hydrate dehydratase</fullName>
        <ecNumber evidence="17">4.2.1.136</ecNumber>
    </recommendedName>
    <alternativeName>
        <fullName evidence="17">ADP-dependent NAD(P)HX dehydratase</fullName>
    </alternativeName>
</protein>
<evidence type="ECO:0000259" key="19">
    <source>
        <dbReference type="PROSITE" id="PS51383"/>
    </source>
</evidence>
<dbReference type="InterPro" id="IPR029056">
    <property type="entry name" value="Ribokinase-like"/>
</dbReference>
<comment type="similarity">
    <text evidence="3 18">In the N-terminal section; belongs to the NnrE/AIBP family.</text>
</comment>
<evidence type="ECO:0000256" key="13">
    <source>
        <dbReference type="ARBA" id="ARBA00023268"/>
    </source>
</evidence>
<dbReference type="NCBIfam" id="TIGR00196">
    <property type="entry name" value="yjeF_cterm"/>
    <property type="match status" value="1"/>
</dbReference>
<accession>A0ABX8ZHJ5</accession>
<dbReference type="PANTHER" id="PTHR12592">
    <property type="entry name" value="ATP-DEPENDENT (S)-NAD(P)H-HYDRATE DEHYDRATASE FAMILY MEMBER"/>
    <property type="match status" value="1"/>
</dbReference>
<proteinExistence type="inferred from homology"/>
<comment type="function">
    <text evidence="17">Catalyzes the dehydration of the S-form of NAD(P)HX at the expense of ADP, which is converted to AMP. Together with NAD(P)HX epimerase, which catalyzes the epimerization of the S- and R-forms, the enzyme allows the repair of both epimers of NAD(P)HX, a damaged form of NAD(P)H that is a result of enzymatic or heat-dependent hydration.</text>
</comment>
<evidence type="ECO:0000256" key="6">
    <source>
        <dbReference type="ARBA" id="ARBA00022741"/>
    </source>
</evidence>
<dbReference type="InterPro" id="IPR004443">
    <property type="entry name" value="YjeF_N_dom"/>
</dbReference>
<dbReference type="HAMAP" id="MF_01965">
    <property type="entry name" value="NADHX_dehydratase"/>
    <property type="match status" value="1"/>
</dbReference>
<dbReference type="EC" id="4.2.1.136" evidence="17"/>
<comment type="subunit">
    <text evidence="17">Homotetramer.</text>
</comment>
<dbReference type="PANTHER" id="PTHR12592:SF0">
    <property type="entry name" value="ATP-DEPENDENT (S)-NAD(P)H-HYDRATE DEHYDRATASE"/>
    <property type="match status" value="1"/>
</dbReference>
<evidence type="ECO:0000256" key="15">
    <source>
        <dbReference type="ARBA" id="ARBA00048238"/>
    </source>
</evidence>
<evidence type="ECO:0000256" key="16">
    <source>
        <dbReference type="ARBA" id="ARBA00049209"/>
    </source>
</evidence>
<comment type="catalytic activity">
    <reaction evidence="1 18">
        <text>(6R)-NADHX = (6S)-NADHX</text>
        <dbReference type="Rhea" id="RHEA:32215"/>
        <dbReference type="ChEBI" id="CHEBI:64074"/>
        <dbReference type="ChEBI" id="CHEBI:64075"/>
        <dbReference type="EC" id="5.1.99.6"/>
    </reaction>
</comment>
<feature type="binding site" evidence="17">
    <location>
        <begin position="367"/>
        <end position="371"/>
    </location>
    <ligand>
        <name>AMP</name>
        <dbReference type="ChEBI" id="CHEBI:456215"/>
    </ligand>
</feature>
<evidence type="ECO:0000256" key="14">
    <source>
        <dbReference type="ARBA" id="ARBA00025153"/>
    </source>
</evidence>